<dbReference type="Proteomes" id="UP000325577">
    <property type="component" value="Linkage Group LG0"/>
</dbReference>
<dbReference type="CDD" id="cd03784">
    <property type="entry name" value="GT1_Gtf-like"/>
    <property type="match status" value="1"/>
</dbReference>
<evidence type="ECO:0008006" key="5">
    <source>
        <dbReference type="Google" id="ProtNLM"/>
    </source>
</evidence>
<keyword evidence="4" id="KW-1185">Reference proteome</keyword>
<dbReference type="AlphaFoldDB" id="A0A5J5C994"/>
<evidence type="ECO:0000313" key="4">
    <source>
        <dbReference type="Proteomes" id="UP000325577"/>
    </source>
</evidence>
<dbReference type="EMBL" id="CM018031">
    <property type="protein sequence ID" value="KAA8550622.1"/>
    <property type="molecule type" value="Genomic_DNA"/>
</dbReference>
<evidence type="ECO:0000256" key="1">
    <source>
        <dbReference type="ARBA" id="ARBA00009995"/>
    </source>
</evidence>
<dbReference type="GO" id="GO:0080043">
    <property type="term" value="F:quercetin 3-O-glucosyltransferase activity"/>
    <property type="evidence" value="ECO:0007669"/>
    <property type="project" value="TreeGrafter"/>
</dbReference>
<proteinExistence type="inferred from homology"/>
<comment type="similarity">
    <text evidence="1">Belongs to the UDP-glycosyltransferase family.</text>
</comment>
<name>A0A5J5C994_9ASTE</name>
<reference evidence="3 4" key="1">
    <citation type="submission" date="2019-09" db="EMBL/GenBank/DDBJ databases">
        <title>A chromosome-level genome assembly of the Chinese tupelo Nyssa sinensis.</title>
        <authorList>
            <person name="Yang X."/>
            <person name="Kang M."/>
            <person name="Yang Y."/>
            <person name="Xiong H."/>
            <person name="Wang M."/>
            <person name="Zhang Z."/>
            <person name="Wang Z."/>
            <person name="Wu H."/>
            <person name="Ma T."/>
            <person name="Liu J."/>
            <person name="Xi Z."/>
        </authorList>
    </citation>
    <scope>NUCLEOTIDE SEQUENCE [LARGE SCALE GENOMIC DNA]</scope>
    <source>
        <strain evidence="3">J267</strain>
        <tissue evidence="3">Leaf</tissue>
    </source>
</reference>
<dbReference type="GO" id="GO:0080044">
    <property type="term" value="F:quercetin 7-O-glucosyltransferase activity"/>
    <property type="evidence" value="ECO:0007669"/>
    <property type="project" value="TreeGrafter"/>
</dbReference>
<sequence>MASAVGEQTNGCHFHVVVLPYPGRGHINPMMNLCKSIASRSNDILITVVLTEEWLGFIGSDSKPANIRFATIPNVLPSELVRGADVMGFIEATQTKMKEPIERLLDQLETPVNLILADIILLWPVKVGNQRNIPVALLWPMSASVFSIYYHFSLDQNLHLTIESAGSRDECVDFIPGISSIRIADLPSNLHQTRNGGIVSLVSKARYLLFPSVYELESQAIDALKPKIPIPVFSFGPAVPYSKLKDTSNGPDYMKWLDSQPTSSVLYISLGSFLSVSSAQMDEIAAGLHLSGVRYLWVARGEASRLKEGCGGSGMVVPFCDQLRVLLHSSVGGFWTHCGWNSTMESVFAGVPLLTFPICIDQSTNSKLIVEDWKIGWKMNREVGMEHLVKREEIALVVQSFMDLQSLDRREMVRRAAELQRICQQAIVKGGSSETNLDNFVKEISQRLDTLACSE</sequence>
<dbReference type="Pfam" id="PF00201">
    <property type="entry name" value="UDPGT"/>
    <property type="match status" value="1"/>
</dbReference>
<evidence type="ECO:0000256" key="2">
    <source>
        <dbReference type="ARBA" id="ARBA00022679"/>
    </source>
</evidence>
<dbReference type="SUPFAM" id="SSF53756">
    <property type="entry name" value="UDP-Glycosyltransferase/glycogen phosphorylase"/>
    <property type="match status" value="1"/>
</dbReference>
<accession>A0A5J5C994</accession>
<gene>
    <name evidence="3" type="ORF">F0562_002306</name>
</gene>
<dbReference type="OrthoDB" id="5835829at2759"/>
<evidence type="ECO:0000313" key="3">
    <source>
        <dbReference type="EMBL" id="KAA8550622.1"/>
    </source>
</evidence>
<dbReference type="PANTHER" id="PTHR11926:SF1395">
    <property type="entry name" value="GLYCOSYLTRANSFERASE"/>
    <property type="match status" value="1"/>
</dbReference>
<keyword evidence="2" id="KW-0808">Transferase</keyword>
<dbReference type="FunFam" id="3.40.50.2000:FF:000138">
    <property type="entry name" value="Glycosyltransferase"/>
    <property type="match status" value="1"/>
</dbReference>
<organism evidence="3 4">
    <name type="scientific">Nyssa sinensis</name>
    <dbReference type="NCBI Taxonomy" id="561372"/>
    <lineage>
        <taxon>Eukaryota</taxon>
        <taxon>Viridiplantae</taxon>
        <taxon>Streptophyta</taxon>
        <taxon>Embryophyta</taxon>
        <taxon>Tracheophyta</taxon>
        <taxon>Spermatophyta</taxon>
        <taxon>Magnoliopsida</taxon>
        <taxon>eudicotyledons</taxon>
        <taxon>Gunneridae</taxon>
        <taxon>Pentapetalae</taxon>
        <taxon>asterids</taxon>
        <taxon>Cornales</taxon>
        <taxon>Nyssaceae</taxon>
        <taxon>Nyssa</taxon>
    </lineage>
</organism>
<protein>
    <recommendedName>
        <fullName evidence="5">Glycosyltransferase</fullName>
    </recommendedName>
</protein>
<dbReference type="Gene3D" id="3.40.50.2000">
    <property type="entry name" value="Glycogen Phosphorylase B"/>
    <property type="match status" value="2"/>
</dbReference>
<dbReference type="InterPro" id="IPR002213">
    <property type="entry name" value="UDP_glucos_trans"/>
</dbReference>
<dbReference type="PANTHER" id="PTHR11926">
    <property type="entry name" value="GLUCOSYL/GLUCURONOSYL TRANSFERASES"/>
    <property type="match status" value="1"/>
</dbReference>